<reference evidence="4 5" key="1">
    <citation type="submission" date="2018-11" db="EMBL/GenBank/DDBJ databases">
        <title>Genome sequencing of Lachnoanaerobaculum sp. KCOM 2030 (= ChDC B114).</title>
        <authorList>
            <person name="Kook J.-K."/>
            <person name="Park S.-N."/>
            <person name="Lim Y.K."/>
        </authorList>
    </citation>
    <scope>NUCLEOTIDE SEQUENCE [LARGE SCALE GENOMIC DNA]</scope>
    <source>
        <strain evidence="4 5">KCOM 2030</strain>
    </source>
</reference>
<sequence>MANSTNNTAWQQIQNGVYDTQKLLAAQEYNLSMIKAKQTLEIIIKQLSGRDDDDEQSITDIIDSLYTSNVISYDSFEHYHKIRSIGNKAILENNNEEFNATFACQLLSEEVQTFINEYAPRKTRVSPVVTPIRNDNSQKRTSGTSTEGTQRKRVVKKSSKNKKKPTVNTADLTKVIIGFVILIVLILLFRSLVPSKKKTNATNTTTTTAVSSDSTDTSETSAETAPETAASVKYVTTAKLHVRSSPSLDGDILATLNVGVSVDYAGEHDATWSIINYNGGQAYVATAYIKPAQ</sequence>
<accession>A0A3P3R1P2</accession>
<dbReference type="RefSeq" id="WP_128673229.1">
    <property type="nucleotide sequence ID" value="NZ_RRCO01000001.1"/>
</dbReference>
<feature type="region of interest" description="Disordered" evidence="1">
    <location>
        <begin position="199"/>
        <end position="225"/>
    </location>
</feature>
<dbReference type="Gene3D" id="2.30.30.40">
    <property type="entry name" value="SH3 Domains"/>
    <property type="match status" value="1"/>
</dbReference>
<evidence type="ECO:0000313" key="4">
    <source>
        <dbReference type="EMBL" id="RRJ26868.1"/>
    </source>
</evidence>
<dbReference type="Pfam" id="PF08239">
    <property type="entry name" value="SH3_3"/>
    <property type="match status" value="1"/>
</dbReference>
<keyword evidence="2" id="KW-0472">Membrane</keyword>
<evidence type="ECO:0000259" key="3">
    <source>
        <dbReference type="SMART" id="SM00287"/>
    </source>
</evidence>
<organism evidence="4 5">
    <name type="scientific">Lachnoanaerobaculum gingivalis</name>
    <dbReference type="NCBI Taxonomy" id="2490855"/>
    <lineage>
        <taxon>Bacteria</taxon>
        <taxon>Bacillati</taxon>
        <taxon>Bacillota</taxon>
        <taxon>Clostridia</taxon>
        <taxon>Lachnospirales</taxon>
        <taxon>Lachnospiraceae</taxon>
        <taxon>Lachnoanaerobaculum</taxon>
    </lineage>
</organism>
<feature type="region of interest" description="Disordered" evidence="1">
    <location>
        <begin position="125"/>
        <end position="164"/>
    </location>
</feature>
<feature type="transmembrane region" description="Helical" evidence="2">
    <location>
        <begin position="172"/>
        <end position="189"/>
    </location>
</feature>
<dbReference type="InterPro" id="IPR003646">
    <property type="entry name" value="SH3-like_bac-type"/>
</dbReference>
<evidence type="ECO:0000256" key="2">
    <source>
        <dbReference type="SAM" id="Phobius"/>
    </source>
</evidence>
<evidence type="ECO:0000256" key="1">
    <source>
        <dbReference type="SAM" id="MobiDB-lite"/>
    </source>
</evidence>
<keyword evidence="2" id="KW-0812">Transmembrane</keyword>
<name>A0A3P3R1P2_9FIRM</name>
<feature type="compositionally biased region" description="Basic residues" evidence="1">
    <location>
        <begin position="151"/>
        <end position="164"/>
    </location>
</feature>
<feature type="compositionally biased region" description="Polar residues" evidence="1">
    <location>
        <begin position="133"/>
        <end position="148"/>
    </location>
</feature>
<proteinExistence type="predicted"/>
<dbReference type="AlphaFoldDB" id="A0A3P3R1P2"/>
<dbReference type="Proteomes" id="UP000272490">
    <property type="component" value="Unassembled WGS sequence"/>
</dbReference>
<gene>
    <name evidence="4" type="ORF">EHV10_02305</name>
</gene>
<protein>
    <submittedName>
        <fullName evidence="4">DUF4145 domain-containing protein</fullName>
    </submittedName>
</protein>
<evidence type="ECO:0000313" key="5">
    <source>
        <dbReference type="Proteomes" id="UP000272490"/>
    </source>
</evidence>
<comment type="caution">
    <text evidence="4">The sequence shown here is derived from an EMBL/GenBank/DDBJ whole genome shotgun (WGS) entry which is preliminary data.</text>
</comment>
<dbReference type="OrthoDB" id="1936859at2"/>
<dbReference type="SMART" id="SM00287">
    <property type="entry name" value="SH3b"/>
    <property type="match status" value="1"/>
</dbReference>
<keyword evidence="2" id="KW-1133">Transmembrane helix</keyword>
<feature type="domain" description="SH3b" evidence="3">
    <location>
        <begin position="230"/>
        <end position="293"/>
    </location>
</feature>
<dbReference type="EMBL" id="RRCO01000001">
    <property type="protein sequence ID" value="RRJ26868.1"/>
    <property type="molecule type" value="Genomic_DNA"/>
</dbReference>
<keyword evidence="5" id="KW-1185">Reference proteome</keyword>